<evidence type="ECO:0000313" key="1">
    <source>
        <dbReference type="EMBL" id="KAI4296589.1"/>
    </source>
</evidence>
<gene>
    <name evidence="1" type="ORF">L6164_036538</name>
</gene>
<dbReference type="Proteomes" id="UP000828941">
    <property type="component" value="Chromosome 14"/>
</dbReference>
<protein>
    <submittedName>
        <fullName evidence="1">Uncharacterized protein</fullName>
    </submittedName>
</protein>
<reference evidence="1 2" key="1">
    <citation type="journal article" date="2022" name="DNA Res.">
        <title>Chromosomal-level genome assembly of the orchid tree Bauhinia variegata (Leguminosae; Cercidoideae) supports the allotetraploid origin hypothesis of Bauhinia.</title>
        <authorList>
            <person name="Zhong Y."/>
            <person name="Chen Y."/>
            <person name="Zheng D."/>
            <person name="Pang J."/>
            <person name="Liu Y."/>
            <person name="Luo S."/>
            <person name="Meng S."/>
            <person name="Qian L."/>
            <person name="Wei D."/>
            <person name="Dai S."/>
            <person name="Zhou R."/>
        </authorList>
    </citation>
    <scope>NUCLEOTIDE SEQUENCE [LARGE SCALE GENOMIC DNA]</scope>
    <source>
        <strain evidence="1">BV-YZ2020</strain>
    </source>
</reference>
<sequence>MVLHNVDLKWNLSFHQRLSYIIGLCGSHRIEIVFKLLLLQLLVNLACHRLMEGKVNGTPIGTVEDARGPHVEEDHCVTGAEVILNGPFYSEGAFVAKIDGNANFAFGAGRWGVAGGMQKSWR</sequence>
<name>A0ACB9KH78_BAUVA</name>
<accession>A0ACB9KH78</accession>
<proteinExistence type="predicted"/>
<comment type="caution">
    <text evidence="1">The sequence shown here is derived from an EMBL/GenBank/DDBJ whole genome shotgun (WGS) entry which is preliminary data.</text>
</comment>
<keyword evidence="2" id="KW-1185">Reference proteome</keyword>
<evidence type="ECO:0000313" key="2">
    <source>
        <dbReference type="Proteomes" id="UP000828941"/>
    </source>
</evidence>
<organism evidence="1 2">
    <name type="scientific">Bauhinia variegata</name>
    <name type="common">Purple orchid tree</name>
    <name type="synonym">Phanera variegata</name>
    <dbReference type="NCBI Taxonomy" id="167791"/>
    <lineage>
        <taxon>Eukaryota</taxon>
        <taxon>Viridiplantae</taxon>
        <taxon>Streptophyta</taxon>
        <taxon>Embryophyta</taxon>
        <taxon>Tracheophyta</taxon>
        <taxon>Spermatophyta</taxon>
        <taxon>Magnoliopsida</taxon>
        <taxon>eudicotyledons</taxon>
        <taxon>Gunneridae</taxon>
        <taxon>Pentapetalae</taxon>
        <taxon>rosids</taxon>
        <taxon>fabids</taxon>
        <taxon>Fabales</taxon>
        <taxon>Fabaceae</taxon>
        <taxon>Cercidoideae</taxon>
        <taxon>Cercideae</taxon>
        <taxon>Bauhiniinae</taxon>
        <taxon>Bauhinia</taxon>
    </lineage>
</organism>
<dbReference type="EMBL" id="CM039439">
    <property type="protein sequence ID" value="KAI4296589.1"/>
    <property type="molecule type" value="Genomic_DNA"/>
</dbReference>